<dbReference type="PANTHER" id="PTHR42997:SF1">
    <property type="entry name" value="AP-4-A PHOSPHORYLASE"/>
    <property type="match status" value="1"/>
</dbReference>
<evidence type="ECO:0000313" key="3">
    <source>
        <dbReference type="EMBL" id="KGX89571.1"/>
    </source>
</evidence>
<evidence type="ECO:0000256" key="1">
    <source>
        <dbReference type="PROSITE-ProRule" id="PRU00464"/>
    </source>
</evidence>
<dbReference type="GO" id="GO:0003824">
    <property type="term" value="F:catalytic activity"/>
    <property type="evidence" value="ECO:0007669"/>
    <property type="project" value="InterPro"/>
</dbReference>
<gene>
    <name evidence="3" type="ORF">N783_05635</name>
</gene>
<name>A0A0A5G8V4_9BACI</name>
<dbReference type="InterPro" id="IPR036265">
    <property type="entry name" value="HIT-like_sf"/>
</dbReference>
<reference evidence="3 4" key="1">
    <citation type="submission" date="2013-08" db="EMBL/GenBank/DDBJ databases">
        <authorList>
            <person name="Huang J."/>
            <person name="Wang G."/>
        </authorList>
    </citation>
    <scope>NUCLEOTIDE SEQUENCE [LARGE SCALE GENOMIC DNA]</scope>
    <source>
        <strain evidence="3 4">BH030004</strain>
    </source>
</reference>
<dbReference type="InterPro" id="IPR011146">
    <property type="entry name" value="HIT-like"/>
</dbReference>
<accession>A0A0A5G8V4</accession>
<dbReference type="EMBL" id="AVPF01000014">
    <property type="protein sequence ID" value="KGX89571.1"/>
    <property type="molecule type" value="Genomic_DNA"/>
</dbReference>
<feature type="domain" description="HIT" evidence="2">
    <location>
        <begin position="39"/>
        <end position="114"/>
    </location>
</feature>
<sequence>MNTDCVLCNPNQDPEQQIILENDHCFYIQKPSEQEVLVGSGLIIPKNHVETPFDLSPQEWAATKELMDKAKTIMDEAYSPDGYSLGWNVNPIGGQHIPHAHFHIIPRFEDEPYAGRGIRYWIKQKENKRP</sequence>
<dbReference type="OrthoDB" id="9784774at2"/>
<dbReference type="PANTHER" id="PTHR42997">
    <property type="entry name" value="HIT FAMILY HYDROLASE"/>
    <property type="match status" value="1"/>
</dbReference>
<evidence type="ECO:0000259" key="2">
    <source>
        <dbReference type="PROSITE" id="PS51084"/>
    </source>
</evidence>
<dbReference type="RefSeq" id="WP_027445593.1">
    <property type="nucleotide sequence ID" value="NZ_AULJ01000012.1"/>
</dbReference>
<protein>
    <submittedName>
        <fullName evidence="3">Cell-cycle regulation histidine triad protein</fullName>
    </submittedName>
</protein>
<organism evidence="3 4">
    <name type="scientific">Pontibacillus marinus BH030004 = DSM 16465</name>
    <dbReference type="NCBI Taxonomy" id="1385511"/>
    <lineage>
        <taxon>Bacteria</taxon>
        <taxon>Bacillati</taxon>
        <taxon>Bacillota</taxon>
        <taxon>Bacilli</taxon>
        <taxon>Bacillales</taxon>
        <taxon>Bacillaceae</taxon>
        <taxon>Pontibacillus</taxon>
    </lineage>
</organism>
<dbReference type="eggNOG" id="COG0537">
    <property type="taxonomic scope" value="Bacteria"/>
</dbReference>
<dbReference type="PROSITE" id="PS51084">
    <property type="entry name" value="HIT_2"/>
    <property type="match status" value="1"/>
</dbReference>
<feature type="short sequence motif" description="Histidine triad motif" evidence="1">
    <location>
        <begin position="99"/>
        <end position="103"/>
    </location>
</feature>
<dbReference type="Gene3D" id="3.30.428.10">
    <property type="entry name" value="HIT-like"/>
    <property type="match status" value="1"/>
</dbReference>
<proteinExistence type="predicted"/>
<keyword evidence="4" id="KW-1185">Reference proteome</keyword>
<dbReference type="Pfam" id="PF01230">
    <property type="entry name" value="HIT"/>
    <property type="match status" value="1"/>
</dbReference>
<comment type="caution">
    <text evidence="3">The sequence shown here is derived from an EMBL/GenBank/DDBJ whole genome shotgun (WGS) entry which is preliminary data.</text>
</comment>
<dbReference type="InterPro" id="IPR052908">
    <property type="entry name" value="AP-4-A_phosphorylase"/>
</dbReference>
<evidence type="ECO:0000313" key="4">
    <source>
        <dbReference type="Proteomes" id="UP000030403"/>
    </source>
</evidence>
<dbReference type="SUPFAM" id="SSF54197">
    <property type="entry name" value="HIT-like"/>
    <property type="match status" value="1"/>
</dbReference>
<dbReference type="STRING" id="1385511.GCA_000425225_01240"/>
<dbReference type="Proteomes" id="UP000030403">
    <property type="component" value="Unassembled WGS sequence"/>
</dbReference>
<dbReference type="AlphaFoldDB" id="A0A0A5G8V4"/>